<dbReference type="AlphaFoldDB" id="A0A8J3YX90"/>
<organism evidence="1 2">
    <name type="scientific">Virgisporangium aliadipatigenens</name>
    <dbReference type="NCBI Taxonomy" id="741659"/>
    <lineage>
        <taxon>Bacteria</taxon>
        <taxon>Bacillati</taxon>
        <taxon>Actinomycetota</taxon>
        <taxon>Actinomycetes</taxon>
        <taxon>Micromonosporales</taxon>
        <taxon>Micromonosporaceae</taxon>
        <taxon>Virgisporangium</taxon>
    </lineage>
</organism>
<proteinExistence type="predicted"/>
<name>A0A8J3YX90_9ACTN</name>
<accession>A0A8J3YX90</accession>
<reference evidence="1" key="1">
    <citation type="submission" date="2021-01" db="EMBL/GenBank/DDBJ databases">
        <title>Whole genome shotgun sequence of Virgisporangium aliadipatigenens NBRC 105644.</title>
        <authorList>
            <person name="Komaki H."/>
            <person name="Tamura T."/>
        </authorList>
    </citation>
    <scope>NUCLEOTIDE SEQUENCE</scope>
    <source>
        <strain evidence="1">NBRC 105644</strain>
    </source>
</reference>
<dbReference type="Proteomes" id="UP000619260">
    <property type="component" value="Unassembled WGS sequence"/>
</dbReference>
<keyword evidence="2" id="KW-1185">Reference proteome</keyword>
<comment type="caution">
    <text evidence="1">The sequence shown here is derived from an EMBL/GenBank/DDBJ whole genome shotgun (WGS) entry which is preliminary data.</text>
</comment>
<evidence type="ECO:0000313" key="1">
    <source>
        <dbReference type="EMBL" id="GIJ51308.1"/>
    </source>
</evidence>
<gene>
    <name evidence="1" type="ORF">Val02_81940</name>
</gene>
<dbReference type="EMBL" id="BOPF01000046">
    <property type="protein sequence ID" value="GIJ51308.1"/>
    <property type="molecule type" value="Genomic_DNA"/>
</dbReference>
<evidence type="ECO:0008006" key="3">
    <source>
        <dbReference type="Google" id="ProtNLM"/>
    </source>
</evidence>
<evidence type="ECO:0000313" key="2">
    <source>
        <dbReference type="Proteomes" id="UP000619260"/>
    </source>
</evidence>
<sequence>MRTPREHRSSRAYRTARTLMFGIYGTVCHWCGHPGATEADHLIPLSVWPDQPIDPHALRPIHGVNGNEGLGCPTCTRRCNQERGASLTKPDLNTSEDW</sequence>
<dbReference type="Gene3D" id="1.10.30.50">
    <property type="match status" value="1"/>
</dbReference>
<protein>
    <recommendedName>
        <fullName evidence="3">HNH endonuclease</fullName>
    </recommendedName>
</protein>